<dbReference type="PRINTS" id="PR00463">
    <property type="entry name" value="EP450I"/>
</dbReference>
<dbReference type="Gene3D" id="1.10.630.10">
    <property type="entry name" value="Cytochrome P450"/>
    <property type="match status" value="1"/>
</dbReference>
<dbReference type="AlphaFoldDB" id="A0A0E0F057"/>
<organism evidence="9">
    <name type="scientific">Oryza meridionalis</name>
    <dbReference type="NCBI Taxonomy" id="40149"/>
    <lineage>
        <taxon>Eukaryota</taxon>
        <taxon>Viridiplantae</taxon>
        <taxon>Streptophyta</taxon>
        <taxon>Embryophyta</taxon>
        <taxon>Tracheophyta</taxon>
        <taxon>Spermatophyta</taxon>
        <taxon>Magnoliopsida</taxon>
        <taxon>Liliopsida</taxon>
        <taxon>Poales</taxon>
        <taxon>Poaceae</taxon>
        <taxon>BOP clade</taxon>
        <taxon>Oryzoideae</taxon>
        <taxon>Oryzeae</taxon>
        <taxon>Oryzinae</taxon>
        <taxon>Oryza</taxon>
    </lineage>
</organism>
<evidence type="ECO:0000256" key="8">
    <source>
        <dbReference type="SAM" id="Phobius"/>
    </source>
</evidence>
<dbReference type="GO" id="GO:0004497">
    <property type="term" value="F:monooxygenase activity"/>
    <property type="evidence" value="ECO:0007669"/>
    <property type="project" value="InterPro"/>
</dbReference>
<keyword evidence="7" id="KW-0349">Heme</keyword>
<dbReference type="GO" id="GO:0020037">
    <property type="term" value="F:heme binding"/>
    <property type="evidence" value="ECO:0007669"/>
    <property type="project" value="InterPro"/>
</dbReference>
<keyword evidence="6 7" id="KW-0408">Iron</keyword>
<evidence type="ECO:0008006" key="11">
    <source>
        <dbReference type="Google" id="ProtNLM"/>
    </source>
</evidence>
<evidence type="ECO:0000256" key="6">
    <source>
        <dbReference type="ARBA" id="ARBA00023004"/>
    </source>
</evidence>
<dbReference type="EnsemblPlants" id="OMERI10G12900.3">
    <property type="protein sequence ID" value="OMERI10G12900.3"/>
    <property type="gene ID" value="OMERI10G12900"/>
</dbReference>
<dbReference type="GO" id="GO:0016705">
    <property type="term" value="F:oxidoreductase activity, acting on paired donors, with incorporation or reduction of molecular oxygen"/>
    <property type="evidence" value="ECO:0007669"/>
    <property type="project" value="InterPro"/>
</dbReference>
<evidence type="ECO:0000313" key="9">
    <source>
        <dbReference type="EnsemblPlants" id="OMERI10G12900.3"/>
    </source>
</evidence>
<reference evidence="9" key="2">
    <citation type="submission" date="2018-05" db="EMBL/GenBank/DDBJ databases">
        <title>OmerRS3 (Oryza meridionalis Reference Sequence Version 3).</title>
        <authorList>
            <person name="Zhang J."/>
            <person name="Kudrna D."/>
            <person name="Lee S."/>
            <person name="Talag J."/>
            <person name="Welchert J."/>
            <person name="Wing R.A."/>
        </authorList>
    </citation>
    <scope>NUCLEOTIDE SEQUENCE [LARGE SCALE GENOMIC DNA]</scope>
    <source>
        <strain evidence="9">cv. OR44</strain>
    </source>
</reference>
<dbReference type="InterPro" id="IPR036396">
    <property type="entry name" value="Cyt_P450_sf"/>
</dbReference>
<sequence>MGMDDGGSSHSPALAAFAGAVALVAFCSYYLAVTRAGDGKASRRHPPVVGTVFHQLYHVRRLHDYYTALCREHTTFRLLATPGRRNIYTCDPAVVEHILRTNFPSYGKGPLNSDILRDLFGEGIFAVDGEKWKQQRKIASYDFTTRALRDFSSDVFKRNAAKLAGVVSSHAALNQSMDFKGLLTRATMDSIFTIAFGQDLNTLDGSGEGRRFAKAFDDAGEYLLLRYLNPFWKLARLLNVGAEATLKERIKVVDEFVYKLIRARSDELSNTMAQEHRSRDDLLSRFIQATTSDSGTVDYKYLRDIVLNIVIAAKDSTSGSLAWFLYMACKRPEVQGKIFDEVMEATNAGDSASVDEFLQSLTDQALNKMHYLHAALTETLRLYPSVPLENKQCFSDDVLPNGFSVSKGDGVFYMPYAMGRMESLWGKDAEAFRPERWLDENGVFQQESPFKFTAFQAGPRICIGKDFAYRQMKIFAAVLIRFFVFKLRDKKDSVSYRTAITLAIDQVVKHSKMPNDKISTTVAYGMRFTIPSTYFCPFGTH</sequence>
<dbReference type="PRINTS" id="PR00385">
    <property type="entry name" value="P450"/>
</dbReference>
<proteinExistence type="inferred from homology"/>
<dbReference type="CDD" id="cd11064">
    <property type="entry name" value="CYP86A"/>
    <property type="match status" value="1"/>
</dbReference>
<keyword evidence="10" id="KW-1185">Reference proteome</keyword>
<dbReference type="PANTHER" id="PTHR24296">
    <property type="entry name" value="CYTOCHROME P450"/>
    <property type="match status" value="1"/>
</dbReference>
<evidence type="ECO:0000256" key="1">
    <source>
        <dbReference type="ARBA" id="ARBA00010617"/>
    </source>
</evidence>
<dbReference type="Pfam" id="PF00067">
    <property type="entry name" value="p450"/>
    <property type="match status" value="1"/>
</dbReference>
<name>A0A0E0F057_9ORYZ</name>
<dbReference type="InterPro" id="IPR002401">
    <property type="entry name" value="Cyt_P450_E_grp-I"/>
</dbReference>
<evidence type="ECO:0000256" key="7">
    <source>
        <dbReference type="PIRSR" id="PIRSR602401-1"/>
    </source>
</evidence>
<dbReference type="GO" id="GO:0005506">
    <property type="term" value="F:iron ion binding"/>
    <property type="evidence" value="ECO:0007669"/>
    <property type="project" value="InterPro"/>
</dbReference>
<keyword evidence="5" id="KW-0560">Oxidoreductase</keyword>
<keyword evidence="4 8" id="KW-1133">Transmembrane helix</keyword>
<accession>A0A0E0F057</accession>
<feature type="transmembrane region" description="Helical" evidence="8">
    <location>
        <begin position="12"/>
        <end position="33"/>
    </location>
</feature>
<comment type="cofactor">
    <cofactor evidence="7">
        <name>heme</name>
        <dbReference type="ChEBI" id="CHEBI:30413"/>
    </cofactor>
</comment>
<reference evidence="9" key="1">
    <citation type="submission" date="2015-04" db="UniProtKB">
        <authorList>
            <consortium name="EnsemblPlants"/>
        </authorList>
    </citation>
    <scope>IDENTIFICATION</scope>
</reference>
<evidence type="ECO:0000256" key="5">
    <source>
        <dbReference type="ARBA" id="ARBA00023002"/>
    </source>
</evidence>
<evidence type="ECO:0000256" key="2">
    <source>
        <dbReference type="ARBA" id="ARBA00022692"/>
    </source>
</evidence>
<keyword evidence="3 7" id="KW-0479">Metal-binding</keyword>
<dbReference type="SUPFAM" id="SSF48264">
    <property type="entry name" value="Cytochrome P450"/>
    <property type="match status" value="1"/>
</dbReference>
<evidence type="ECO:0000313" key="10">
    <source>
        <dbReference type="Proteomes" id="UP000008021"/>
    </source>
</evidence>
<keyword evidence="2 8" id="KW-0812">Transmembrane</keyword>
<evidence type="ECO:0000256" key="4">
    <source>
        <dbReference type="ARBA" id="ARBA00022989"/>
    </source>
</evidence>
<dbReference type="Proteomes" id="UP000008021">
    <property type="component" value="Chromosome 10"/>
</dbReference>
<protein>
    <recommendedName>
        <fullName evidence="11">Cytochrome P450</fullName>
    </recommendedName>
</protein>
<evidence type="ECO:0000256" key="3">
    <source>
        <dbReference type="ARBA" id="ARBA00022723"/>
    </source>
</evidence>
<feature type="binding site" description="axial binding residue" evidence="7">
    <location>
        <position position="462"/>
    </location>
    <ligand>
        <name>heme</name>
        <dbReference type="ChEBI" id="CHEBI:30413"/>
    </ligand>
    <ligandPart>
        <name>Fe</name>
        <dbReference type="ChEBI" id="CHEBI:18248"/>
    </ligandPart>
</feature>
<comment type="similarity">
    <text evidence="1">Belongs to the cytochrome P450 family.</text>
</comment>
<dbReference type="InterPro" id="IPR001128">
    <property type="entry name" value="Cyt_P450"/>
</dbReference>
<dbReference type="Gramene" id="OMERI10G12900.3">
    <property type="protein sequence ID" value="OMERI10G12900.3"/>
    <property type="gene ID" value="OMERI10G12900"/>
</dbReference>
<keyword evidence="8" id="KW-0472">Membrane</keyword>